<dbReference type="InterPro" id="IPR019453">
    <property type="entry name" value="VPS39/TGFA1_Znf"/>
</dbReference>
<sequence>MYTHPPDPSILGIMQKALTNAEPNQAEALKVLKKHANELPTVEAIKLLPDDYSLKSVWAALEAILQSTRDKRTSLEMRKAVCTAALAQCEQRLSVIQSVKVSIDNSSECSVCGKKISSTAFARHANGRLEHFHCYQRRNISDSQTSLK</sequence>
<accession>A0ABD6ENA1</accession>
<dbReference type="InterPro" id="IPR032914">
    <property type="entry name" value="Vam6/VPS39/TRAP1"/>
</dbReference>
<gene>
    <name evidence="2" type="ORF">AB6A40_005508</name>
</gene>
<keyword evidence="3" id="KW-1185">Reference proteome</keyword>
<feature type="domain" description="Vacuolar sorting protein 39/Transforming growth factor beta receptor-associated zinc finger" evidence="1">
    <location>
        <begin position="99"/>
        <end position="138"/>
    </location>
</feature>
<dbReference type="AlphaFoldDB" id="A0ABD6ENA1"/>
<dbReference type="EMBL" id="JBGFUD010003539">
    <property type="protein sequence ID" value="MFH4978799.1"/>
    <property type="molecule type" value="Genomic_DNA"/>
</dbReference>
<evidence type="ECO:0000313" key="2">
    <source>
        <dbReference type="EMBL" id="MFH4978799.1"/>
    </source>
</evidence>
<evidence type="ECO:0000313" key="3">
    <source>
        <dbReference type="Proteomes" id="UP001608902"/>
    </source>
</evidence>
<dbReference type="Pfam" id="PF10367">
    <property type="entry name" value="zf-Vps39_C"/>
    <property type="match status" value="1"/>
</dbReference>
<evidence type="ECO:0000259" key="1">
    <source>
        <dbReference type="Pfam" id="PF10367"/>
    </source>
</evidence>
<proteinExistence type="predicted"/>
<dbReference type="Proteomes" id="UP001608902">
    <property type="component" value="Unassembled WGS sequence"/>
</dbReference>
<name>A0ABD6ENA1_9BILA</name>
<comment type="caution">
    <text evidence="2">The sequence shown here is derived from an EMBL/GenBank/DDBJ whole genome shotgun (WGS) entry which is preliminary data.</text>
</comment>
<reference evidence="2 3" key="1">
    <citation type="submission" date="2024-08" db="EMBL/GenBank/DDBJ databases">
        <title>Gnathostoma spinigerum genome.</title>
        <authorList>
            <person name="Gonzalez-Bertolin B."/>
            <person name="Monzon S."/>
            <person name="Zaballos A."/>
            <person name="Jimenez P."/>
            <person name="Dekumyoy P."/>
            <person name="Varona S."/>
            <person name="Cuesta I."/>
            <person name="Sumanam S."/>
            <person name="Adisakwattana P."/>
            <person name="Gasser R.B."/>
            <person name="Hernandez-Gonzalez A."/>
            <person name="Young N.D."/>
            <person name="Perteguer M.J."/>
        </authorList>
    </citation>
    <scope>NUCLEOTIDE SEQUENCE [LARGE SCALE GENOMIC DNA]</scope>
    <source>
        <strain evidence="2">AL3</strain>
        <tissue evidence="2">Liver</tissue>
    </source>
</reference>
<organism evidence="2 3">
    <name type="scientific">Gnathostoma spinigerum</name>
    <dbReference type="NCBI Taxonomy" id="75299"/>
    <lineage>
        <taxon>Eukaryota</taxon>
        <taxon>Metazoa</taxon>
        <taxon>Ecdysozoa</taxon>
        <taxon>Nematoda</taxon>
        <taxon>Chromadorea</taxon>
        <taxon>Rhabditida</taxon>
        <taxon>Spirurina</taxon>
        <taxon>Gnathostomatomorpha</taxon>
        <taxon>Gnathostomatoidea</taxon>
        <taxon>Gnathostomatidae</taxon>
        <taxon>Gnathostoma</taxon>
    </lineage>
</organism>
<dbReference type="PANTHER" id="PTHR12894">
    <property type="entry name" value="CNH DOMAIN CONTAINING"/>
    <property type="match status" value="1"/>
</dbReference>
<protein>
    <recommendedName>
        <fullName evidence="1">Vacuolar sorting protein 39/Transforming growth factor beta receptor-associated zinc finger domain-containing protein</fullName>
    </recommendedName>
</protein>
<dbReference type="PANTHER" id="PTHR12894:SF49">
    <property type="entry name" value="VAM6_VPS39-LIKE PROTEIN"/>
    <property type="match status" value="1"/>
</dbReference>